<reference evidence="3" key="1">
    <citation type="submission" date="2017-02" db="UniProtKB">
        <authorList>
            <consortium name="WormBaseParasite"/>
        </authorList>
    </citation>
    <scope>IDENTIFICATION</scope>
</reference>
<keyword evidence="2" id="KW-1185">Reference proteome</keyword>
<dbReference type="WBParaSite" id="PTRK_0001303500.1">
    <property type="protein sequence ID" value="PTRK_0001303500.1"/>
    <property type="gene ID" value="PTRK_0001303500"/>
</dbReference>
<name>A0A0N4ZWK3_PARTI</name>
<evidence type="ECO:0000313" key="3">
    <source>
        <dbReference type="WBParaSite" id="PTRK_0001303500.1"/>
    </source>
</evidence>
<proteinExistence type="predicted"/>
<dbReference type="Proteomes" id="UP000038045">
    <property type="component" value="Unplaced"/>
</dbReference>
<sequence>MPISATDTHTEKHWSNVQVLLHRAIRKADMAPINVWSGEVIDRISERIVGNIFSHDIIVADISDLNPNVMLELGLRLASKKPTIVIANRGGDIPFDIRDFHVLQYPRDLNILEMEDFFDLLVDSLKAKHNAILNGTYEPFLGKVVVDVASPETRAIPMNELILERLDDLAKRLPRSDGRRISPPLPRPSIDRGIVRFRSEKSKSTAFFSLPLATASTILDQISSSYTTVTTIFEEPGIIYVAASSVPPRDSESASEAATASVVRAYDGETTRGHSRFPAVRPEAAGDRLAHVPGVRAGPGGRGLQCGRDRHLPLAEPAHDRGLSGVAARDQVAPDARRRPLRRQPHHPPDQFAPDGRHDGLGRGEGAADHHLAGRRARRGGCGARLWRRGLPRHRQCAPCEEGGRGGRRGGGADDGGRLRLYGHPLHRHDRERGPAALQGSDRPVGLGGHHLHPRRLGYSGQLPDPLPGREQDRPEVPARAQAGHGRGGQGLEDHLVGGPGFGRHPRRADHGSACRSADGRVFAGL</sequence>
<feature type="compositionally biased region" description="Basic and acidic residues" evidence="1">
    <location>
        <begin position="355"/>
        <end position="372"/>
    </location>
</feature>
<organism evidence="2 3">
    <name type="scientific">Parastrongyloides trichosuri</name>
    <name type="common">Possum-specific nematode worm</name>
    <dbReference type="NCBI Taxonomy" id="131310"/>
    <lineage>
        <taxon>Eukaryota</taxon>
        <taxon>Metazoa</taxon>
        <taxon>Ecdysozoa</taxon>
        <taxon>Nematoda</taxon>
        <taxon>Chromadorea</taxon>
        <taxon>Rhabditida</taxon>
        <taxon>Tylenchina</taxon>
        <taxon>Panagrolaimomorpha</taxon>
        <taxon>Strongyloidoidea</taxon>
        <taxon>Strongyloididae</taxon>
        <taxon>Parastrongyloides</taxon>
    </lineage>
</organism>
<feature type="region of interest" description="Disordered" evidence="1">
    <location>
        <begin position="399"/>
        <end position="526"/>
    </location>
</feature>
<dbReference type="AlphaFoldDB" id="A0A0N4ZWK3"/>
<accession>A0A0N4ZWK3</accession>
<feature type="compositionally biased region" description="Basic and acidic residues" evidence="1">
    <location>
        <begin position="468"/>
        <end position="477"/>
    </location>
</feature>
<evidence type="ECO:0000256" key="1">
    <source>
        <dbReference type="SAM" id="MobiDB-lite"/>
    </source>
</evidence>
<protein>
    <submittedName>
        <fullName evidence="3">Response regulatory domain-containing protein</fullName>
    </submittedName>
</protein>
<evidence type="ECO:0000313" key="2">
    <source>
        <dbReference type="Proteomes" id="UP000038045"/>
    </source>
</evidence>
<feature type="region of interest" description="Disordered" evidence="1">
    <location>
        <begin position="315"/>
        <end position="378"/>
    </location>
</feature>